<evidence type="ECO:0000313" key="9">
    <source>
        <dbReference type="EMBL" id="WAR12330.1"/>
    </source>
</evidence>
<feature type="domain" description="RING-type" evidence="8">
    <location>
        <begin position="30"/>
        <end position="65"/>
    </location>
</feature>
<dbReference type="InterPro" id="IPR013083">
    <property type="entry name" value="Znf_RING/FYVE/PHD"/>
</dbReference>
<keyword evidence="1 6" id="KW-0853">WD repeat</keyword>
<dbReference type="PANTHER" id="PTHR19848">
    <property type="entry name" value="WD40 REPEAT PROTEIN"/>
    <property type="match status" value="1"/>
</dbReference>
<dbReference type="PANTHER" id="PTHR19848:SF6">
    <property type="entry name" value="E3 UBIQUITIN-PROTEIN LIGASE TRAF7"/>
    <property type="match status" value="1"/>
</dbReference>
<proteinExistence type="predicted"/>
<dbReference type="Pfam" id="PF13923">
    <property type="entry name" value="zf-C3HC4_2"/>
    <property type="match status" value="1"/>
</dbReference>
<evidence type="ECO:0000256" key="3">
    <source>
        <dbReference type="ARBA" id="ARBA00022771"/>
    </source>
</evidence>
<accession>A0ABY7ER61</accession>
<dbReference type="PROSITE" id="PS00678">
    <property type="entry name" value="WD_REPEATS_1"/>
    <property type="match status" value="1"/>
</dbReference>
<reference evidence="9" key="1">
    <citation type="submission" date="2022-11" db="EMBL/GenBank/DDBJ databases">
        <title>Centuries of genome instability and evolution in soft-shell clam transmissible cancer (bioRxiv).</title>
        <authorList>
            <person name="Hart S.F.M."/>
            <person name="Yonemitsu M.A."/>
            <person name="Giersch R.M."/>
            <person name="Beal B.F."/>
            <person name="Arriagada G."/>
            <person name="Davis B.W."/>
            <person name="Ostrander E.A."/>
            <person name="Goff S.P."/>
            <person name="Metzger M.J."/>
        </authorList>
    </citation>
    <scope>NUCLEOTIDE SEQUENCE</scope>
    <source>
        <strain evidence="9">MELC-2E11</strain>
        <tissue evidence="9">Siphon/mantle</tissue>
    </source>
</reference>
<dbReference type="PROSITE" id="PS50294">
    <property type="entry name" value="WD_REPEATS_REGION"/>
    <property type="match status" value="1"/>
</dbReference>
<evidence type="ECO:0000259" key="8">
    <source>
        <dbReference type="PROSITE" id="PS50089"/>
    </source>
</evidence>
<keyword evidence="10" id="KW-1185">Reference proteome</keyword>
<feature type="compositionally biased region" description="Low complexity" evidence="7">
    <location>
        <begin position="230"/>
        <end position="244"/>
    </location>
</feature>
<feature type="repeat" description="WD" evidence="6">
    <location>
        <begin position="501"/>
        <end position="542"/>
    </location>
</feature>
<dbReference type="CDD" id="cd00200">
    <property type="entry name" value="WD40"/>
    <property type="match status" value="1"/>
</dbReference>
<dbReference type="Proteomes" id="UP001164746">
    <property type="component" value="Chromosome 8"/>
</dbReference>
<dbReference type="SUPFAM" id="SSF50978">
    <property type="entry name" value="WD40 repeat-like"/>
    <property type="match status" value="1"/>
</dbReference>
<protein>
    <submittedName>
        <fullName evidence="9">TRAF7-like protein</fullName>
    </submittedName>
</protein>
<evidence type="ECO:0000256" key="5">
    <source>
        <dbReference type="PROSITE-ProRule" id="PRU00175"/>
    </source>
</evidence>
<dbReference type="InterPro" id="IPR001841">
    <property type="entry name" value="Znf_RING"/>
</dbReference>
<evidence type="ECO:0000256" key="4">
    <source>
        <dbReference type="ARBA" id="ARBA00022833"/>
    </source>
</evidence>
<dbReference type="SMART" id="SM00320">
    <property type="entry name" value="WD40"/>
    <property type="match status" value="7"/>
</dbReference>
<dbReference type="EMBL" id="CP111019">
    <property type="protein sequence ID" value="WAR12330.1"/>
    <property type="molecule type" value="Genomic_DNA"/>
</dbReference>
<keyword evidence="3 5" id="KW-0479">Metal-binding</keyword>
<dbReference type="PROSITE" id="PS50082">
    <property type="entry name" value="WD_REPEATS_2"/>
    <property type="match status" value="1"/>
</dbReference>
<name>A0ABY7ER61_MYAAR</name>
<dbReference type="Gene3D" id="2.130.10.10">
    <property type="entry name" value="YVTN repeat-like/Quinoprotein amine dehydrogenase"/>
    <property type="match status" value="2"/>
</dbReference>
<dbReference type="InterPro" id="IPR036322">
    <property type="entry name" value="WD40_repeat_dom_sf"/>
</dbReference>
<dbReference type="InterPro" id="IPR001680">
    <property type="entry name" value="WD40_rpt"/>
</dbReference>
<feature type="region of interest" description="Disordered" evidence="7">
    <location>
        <begin position="217"/>
        <end position="248"/>
    </location>
</feature>
<evidence type="ECO:0000256" key="6">
    <source>
        <dbReference type="PROSITE-ProRule" id="PRU00221"/>
    </source>
</evidence>
<evidence type="ECO:0000256" key="2">
    <source>
        <dbReference type="ARBA" id="ARBA00022737"/>
    </source>
</evidence>
<dbReference type="SUPFAM" id="SSF57850">
    <property type="entry name" value="RING/U-box"/>
    <property type="match status" value="1"/>
</dbReference>
<dbReference type="Gene3D" id="3.30.40.10">
    <property type="entry name" value="Zinc/RING finger domain, C3HC4 (zinc finger)"/>
    <property type="match status" value="1"/>
</dbReference>
<evidence type="ECO:0000256" key="1">
    <source>
        <dbReference type="ARBA" id="ARBA00022574"/>
    </source>
</evidence>
<gene>
    <name evidence="9" type="ORF">MAR_026510</name>
</gene>
<evidence type="ECO:0000256" key="7">
    <source>
        <dbReference type="SAM" id="MobiDB-lite"/>
    </source>
</evidence>
<evidence type="ECO:0000313" key="10">
    <source>
        <dbReference type="Proteomes" id="UP001164746"/>
    </source>
</evidence>
<keyword evidence="4" id="KW-0862">Zinc</keyword>
<keyword evidence="2" id="KW-0677">Repeat</keyword>
<dbReference type="InterPro" id="IPR015943">
    <property type="entry name" value="WD40/YVTN_repeat-like_dom_sf"/>
</dbReference>
<keyword evidence="3 5" id="KW-0863">Zinc-finger</keyword>
<sequence length="585" mass="65113">MATFLTINNESHGESPPLVYISEPSQHFHCPVCKGLYQEPVINIACGHTFCKQCSRTIDKCPLDDSACEQQQMVVNRLVVGQIEDLLIHCRYGLAQAEDGYIPDPAGCQEPIHFGCEFQGRLEDVEIHQTTCGYRSLPRTDNNPALVQKTVELEASNTELVKQVTSLNMRVGQLEETNTALHGQLGDCLKSLRDLNQKYDTVVSSLEQLVAVRNRRTVGSSGGQGDGRPRSASSGSFRHSLSGSPPSSMRLERWNMPFQFKCIGTLRYGLCFDTLGYVLCIGTLRYVLCIGTLRWHTQVQCMCVGSNNLYTGGHDNSIYCWSLEDHTLVKSVQGAHDNIICAMAIVGEFLFTASFSLIKVWEVKTLTLKHTLTGLHHWVRALALNPDRDKLYSGSHNTINIWSITEPFSLKGKVDHQFGSIYSLAITSKYIIAGTYNRNIHVFSASTYEHVNAMKGHIGVVMSLFVSPCEGFCFSGSSDSSTYNRNVQVFDCTSLQHLRELMGHVGLIHSLATSLSGRFLFSAASDSSVQIWNLENMLPIQTLQRHEGSVNTLIVHGDFLFSGSEDKEIKVFMYFQMQMGFAVNT</sequence>
<dbReference type="Pfam" id="PF00400">
    <property type="entry name" value="WD40"/>
    <property type="match status" value="4"/>
</dbReference>
<dbReference type="SMART" id="SM00184">
    <property type="entry name" value="RING"/>
    <property type="match status" value="1"/>
</dbReference>
<dbReference type="InterPro" id="IPR019775">
    <property type="entry name" value="WD40_repeat_CS"/>
</dbReference>
<organism evidence="9 10">
    <name type="scientific">Mya arenaria</name>
    <name type="common">Soft-shell clam</name>
    <dbReference type="NCBI Taxonomy" id="6604"/>
    <lineage>
        <taxon>Eukaryota</taxon>
        <taxon>Metazoa</taxon>
        <taxon>Spiralia</taxon>
        <taxon>Lophotrochozoa</taxon>
        <taxon>Mollusca</taxon>
        <taxon>Bivalvia</taxon>
        <taxon>Autobranchia</taxon>
        <taxon>Heteroconchia</taxon>
        <taxon>Euheterodonta</taxon>
        <taxon>Imparidentia</taxon>
        <taxon>Neoheterodontei</taxon>
        <taxon>Myida</taxon>
        <taxon>Myoidea</taxon>
        <taxon>Myidae</taxon>
        <taxon>Mya</taxon>
    </lineage>
</organism>
<dbReference type="PROSITE" id="PS50089">
    <property type="entry name" value="ZF_RING_2"/>
    <property type="match status" value="1"/>
</dbReference>